<dbReference type="SUPFAM" id="SSF48452">
    <property type="entry name" value="TPR-like"/>
    <property type="match status" value="1"/>
</dbReference>
<evidence type="ECO:0000256" key="2">
    <source>
        <dbReference type="SAM" id="SignalP"/>
    </source>
</evidence>
<name>A0A7W9BSR4_9SPHN</name>
<dbReference type="InterPro" id="IPR019734">
    <property type="entry name" value="TPR_rpt"/>
</dbReference>
<gene>
    <name evidence="3" type="ORF">FHS99_001934</name>
</gene>
<evidence type="ECO:0000313" key="3">
    <source>
        <dbReference type="EMBL" id="MBB5729449.1"/>
    </source>
</evidence>
<evidence type="ECO:0000313" key="4">
    <source>
        <dbReference type="Proteomes" id="UP000546701"/>
    </source>
</evidence>
<feature type="chain" id="PRO_5030635341" evidence="2">
    <location>
        <begin position="28"/>
        <end position="413"/>
    </location>
</feature>
<proteinExistence type="predicted"/>
<accession>A0A7W9BSR4</accession>
<keyword evidence="1" id="KW-0802">TPR repeat</keyword>
<dbReference type="RefSeq" id="WP_157175588.1">
    <property type="nucleotide sequence ID" value="NZ_BMJP01000001.1"/>
</dbReference>
<protein>
    <submittedName>
        <fullName evidence="3">Tetratricopeptide (TPR) repeat protein</fullName>
    </submittedName>
</protein>
<dbReference type="InterPro" id="IPR011990">
    <property type="entry name" value="TPR-like_helical_dom_sf"/>
</dbReference>
<keyword evidence="4" id="KW-1185">Reference proteome</keyword>
<reference evidence="3 4" key="1">
    <citation type="submission" date="2020-08" db="EMBL/GenBank/DDBJ databases">
        <title>Genomic Encyclopedia of Type Strains, Phase IV (KMG-IV): sequencing the most valuable type-strain genomes for metagenomic binning, comparative biology and taxonomic classification.</title>
        <authorList>
            <person name="Goeker M."/>
        </authorList>
    </citation>
    <scope>NUCLEOTIDE SEQUENCE [LARGE SCALE GENOMIC DNA]</scope>
    <source>
        <strain evidence="3 4">DSM 103336</strain>
    </source>
</reference>
<feature type="repeat" description="TPR" evidence="1">
    <location>
        <begin position="118"/>
        <end position="151"/>
    </location>
</feature>
<organism evidence="3 4">
    <name type="scientific">Sphingomonas prati</name>
    <dbReference type="NCBI Taxonomy" id="1843237"/>
    <lineage>
        <taxon>Bacteria</taxon>
        <taxon>Pseudomonadati</taxon>
        <taxon>Pseudomonadota</taxon>
        <taxon>Alphaproteobacteria</taxon>
        <taxon>Sphingomonadales</taxon>
        <taxon>Sphingomonadaceae</taxon>
        <taxon>Sphingomonas</taxon>
    </lineage>
</organism>
<evidence type="ECO:0000256" key="1">
    <source>
        <dbReference type="PROSITE-ProRule" id="PRU00339"/>
    </source>
</evidence>
<dbReference type="AlphaFoldDB" id="A0A7W9BSR4"/>
<sequence length="413" mass="43143">MKHFSTTALGVALAFGGAAIMVQPAIAAKKEAAPAGPKLSKEVREPLAAAQTAIKAGDAATGAAKLTEAKAAAKTDEENYYVAAVTLDLSKLDNNPATQQAAIDGLIASNRAPADQLPTLYLASGQAAYKAANYAKAEQMLTKAIELKTTEPNAYALLVEAQAKQNKTPQALQTLQTAIDSSRAAGTKVPADWYGRGISMAYTAKMPQQTAALTRAWVKDYPTPSNWRDALVTYRELNPMDADGQLDLMRFQRAAGAMKGQGDYMEYVLATYLRYPGEAKAVLDEGTRAGVINLSKGGSAAEINGIISPKVAADKASLGAAATTARGPKGTGKTALSLGDAYLGYGDFTNAAEMYKLAATKGGVDPALLNTRLGMALAKAGQKDAAKQAFAAVTTGPRAGLAQYWTIWLDQQA</sequence>
<dbReference type="Gene3D" id="1.25.40.10">
    <property type="entry name" value="Tetratricopeptide repeat domain"/>
    <property type="match status" value="1"/>
</dbReference>
<dbReference type="PROSITE" id="PS50005">
    <property type="entry name" value="TPR"/>
    <property type="match status" value="1"/>
</dbReference>
<feature type="signal peptide" evidence="2">
    <location>
        <begin position="1"/>
        <end position="27"/>
    </location>
</feature>
<dbReference type="Pfam" id="PF14559">
    <property type="entry name" value="TPR_19"/>
    <property type="match status" value="1"/>
</dbReference>
<dbReference type="OrthoDB" id="7325958at2"/>
<dbReference type="Proteomes" id="UP000546701">
    <property type="component" value="Unassembled WGS sequence"/>
</dbReference>
<keyword evidence="2" id="KW-0732">Signal</keyword>
<comment type="caution">
    <text evidence="3">The sequence shown here is derived from an EMBL/GenBank/DDBJ whole genome shotgun (WGS) entry which is preliminary data.</text>
</comment>
<dbReference type="EMBL" id="JACIJR010000004">
    <property type="protein sequence ID" value="MBB5729449.1"/>
    <property type="molecule type" value="Genomic_DNA"/>
</dbReference>